<dbReference type="PANTHER" id="PTHR33371">
    <property type="entry name" value="INTERMEMBRANE PHOSPHOLIPID TRANSPORT SYSTEM BINDING PROTEIN MLAD-RELATED"/>
    <property type="match status" value="1"/>
</dbReference>
<dbReference type="PANTHER" id="PTHR33371:SF4">
    <property type="entry name" value="INTERMEMBRANE PHOSPHOLIPID TRANSPORT SYSTEM BINDING PROTEIN MLAD"/>
    <property type="match status" value="1"/>
</dbReference>
<evidence type="ECO:0000259" key="2">
    <source>
        <dbReference type="Pfam" id="PF02470"/>
    </source>
</evidence>
<dbReference type="Proteomes" id="UP000885750">
    <property type="component" value="Unassembled WGS sequence"/>
</dbReference>
<comment type="caution">
    <text evidence="3">The sequence shown here is derived from an EMBL/GenBank/DDBJ whole genome shotgun (WGS) entry which is preliminary data.</text>
</comment>
<reference evidence="3" key="1">
    <citation type="journal article" date="2020" name="mSystems">
        <title>Genome- and Community-Level Interaction Insights into Carbon Utilization and Element Cycling Functions of Hydrothermarchaeota in Hydrothermal Sediment.</title>
        <authorList>
            <person name="Zhou Z."/>
            <person name="Liu Y."/>
            <person name="Xu W."/>
            <person name="Pan J."/>
            <person name="Luo Z.H."/>
            <person name="Li M."/>
        </authorList>
    </citation>
    <scope>NUCLEOTIDE SEQUENCE [LARGE SCALE GENOMIC DNA]</scope>
    <source>
        <strain evidence="3">HyVt-493</strain>
    </source>
</reference>
<dbReference type="EMBL" id="DRMS01000303">
    <property type="protein sequence ID" value="HFC92770.1"/>
    <property type="molecule type" value="Genomic_DNA"/>
</dbReference>
<name>A0A7V2T143_LEUMU</name>
<dbReference type="Pfam" id="PF02470">
    <property type="entry name" value="MlaD"/>
    <property type="match status" value="1"/>
</dbReference>
<keyword evidence="1" id="KW-1133">Transmembrane helix</keyword>
<keyword evidence="1" id="KW-0812">Transmembrane</keyword>
<keyword evidence="1" id="KW-0472">Membrane</keyword>
<dbReference type="AlphaFoldDB" id="A0A7V2T143"/>
<evidence type="ECO:0000256" key="1">
    <source>
        <dbReference type="SAM" id="Phobius"/>
    </source>
</evidence>
<feature type="transmembrane region" description="Helical" evidence="1">
    <location>
        <begin position="7"/>
        <end position="27"/>
    </location>
</feature>
<protein>
    <submittedName>
        <fullName evidence="3">Outer membrane lipid asymmetry maintenance protein MlaD</fullName>
    </submittedName>
</protein>
<dbReference type="NCBIfam" id="TIGR04430">
    <property type="entry name" value="OM_asym_MlaD"/>
    <property type="match status" value="1"/>
</dbReference>
<dbReference type="GO" id="GO:0005548">
    <property type="term" value="F:phospholipid transporter activity"/>
    <property type="evidence" value="ECO:0007669"/>
    <property type="project" value="TreeGrafter"/>
</dbReference>
<dbReference type="InterPro" id="IPR030970">
    <property type="entry name" value="ABC_MlaD"/>
</dbReference>
<sequence length="152" mass="16542">MRISRNIEIMVGVFVVLGFTALILLALNISNVSSLGANNGYTVKVYFDNIGGLRTRAPISMSGVKIGRVSQIDYNQQRGQAEVSMTIEPQYQLSIDTQASIYTAGLLGEQYISLEPGAEDEVLKSGDMITLSQSAMVLEEIIGKFMIDLTSK</sequence>
<proteinExistence type="predicted"/>
<accession>A0A7V2T143</accession>
<gene>
    <name evidence="3" type="primary">mlaD</name>
    <name evidence="3" type="ORF">ENJ51_08145</name>
</gene>
<evidence type="ECO:0000313" key="3">
    <source>
        <dbReference type="EMBL" id="HFC92770.1"/>
    </source>
</evidence>
<organism evidence="3">
    <name type="scientific">Leucothrix mucor</name>
    <dbReference type="NCBI Taxonomy" id="45248"/>
    <lineage>
        <taxon>Bacteria</taxon>
        <taxon>Pseudomonadati</taxon>
        <taxon>Pseudomonadota</taxon>
        <taxon>Gammaproteobacteria</taxon>
        <taxon>Thiotrichales</taxon>
        <taxon>Thiotrichaceae</taxon>
        <taxon>Leucothrix</taxon>
    </lineage>
</organism>
<dbReference type="InterPro" id="IPR052336">
    <property type="entry name" value="MlaD_Phospholipid_Transporter"/>
</dbReference>
<dbReference type="GO" id="GO:0005543">
    <property type="term" value="F:phospholipid binding"/>
    <property type="evidence" value="ECO:0007669"/>
    <property type="project" value="TreeGrafter"/>
</dbReference>
<feature type="domain" description="Mce/MlaD" evidence="2">
    <location>
        <begin position="39"/>
        <end position="117"/>
    </location>
</feature>
<dbReference type="InterPro" id="IPR003399">
    <property type="entry name" value="Mce/MlaD"/>
</dbReference>